<evidence type="ECO:0000259" key="2">
    <source>
        <dbReference type="Pfam" id="PF08240"/>
    </source>
</evidence>
<keyword evidence="1" id="KW-0560">Oxidoreductase</keyword>
<feature type="domain" description="Alcohol dehydrogenase-like N-terminal" evidence="2">
    <location>
        <begin position="26"/>
        <end position="131"/>
    </location>
</feature>
<dbReference type="Pfam" id="PF08240">
    <property type="entry name" value="ADH_N"/>
    <property type="match status" value="1"/>
</dbReference>
<dbReference type="SUPFAM" id="SSF51735">
    <property type="entry name" value="NAD(P)-binding Rossmann-fold domains"/>
    <property type="match status" value="1"/>
</dbReference>
<dbReference type="PANTHER" id="PTHR43401">
    <property type="entry name" value="L-THREONINE 3-DEHYDROGENASE"/>
    <property type="match status" value="1"/>
</dbReference>
<name>A0A9D1VUI0_9FIRM</name>
<evidence type="ECO:0000313" key="3">
    <source>
        <dbReference type="EMBL" id="HIX47225.1"/>
    </source>
</evidence>
<sequence length="339" mass="36892">MKIWKILSPKVLTAEERPDNITTDTQAKVKVTRLLFSENEARAYIGTPRPKYPVVPGRFAVGVVAETGKGCLRTEKNTRVYIHDVIPCGECARCRAGDAENCASMRAAGTACEGYLRDFVVTDESNLSPLPLSVSDDEALFIGIVSLCEAVIDRLRVGKGDHIAVFGGREMGNILCQLLIYHQAVPIFVDPDDGALALAAQCGIYYTVRADQAMEENICRITGGRLAKDSVYFSGSDLSPSLPFAYTAADGTVIYTGFDFPDVTVAVRQALEKRLTVTAVTNDYSNNSTAINLIVNKAINLAPFRKDVRPVADIAKLFEEAAARREAGDRVPYTVVNMI</sequence>
<evidence type="ECO:0000256" key="1">
    <source>
        <dbReference type="ARBA" id="ARBA00023002"/>
    </source>
</evidence>
<dbReference type="SUPFAM" id="SSF50129">
    <property type="entry name" value="GroES-like"/>
    <property type="match status" value="1"/>
</dbReference>
<dbReference type="PANTHER" id="PTHR43401:SF2">
    <property type="entry name" value="L-THREONINE 3-DEHYDROGENASE"/>
    <property type="match status" value="1"/>
</dbReference>
<gene>
    <name evidence="3" type="ORF">H9737_06015</name>
</gene>
<dbReference type="AlphaFoldDB" id="A0A9D1VUI0"/>
<evidence type="ECO:0000313" key="4">
    <source>
        <dbReference type="Proteomes" id="UP000824249"/>
    </source>
</evidence>
<dbReference type="Proteomes" id="UP000824249">
    <property type="component" value="Unassembled WGS sequence"/>
</dbReference>
<dbReference type="InterPro" id="IPR050129">
    <property type="entry name" value="Zn_alcohol_dh"/>
</dbReference>
<protein>
    <submittedName>
        <fullName evidence="3">Alcohol dehydrogenase catalytic domain-containing protein</fullName>
    </submittedName>
</protein>
<dbReference type="Gene3D" id="3.90.180.10">
    <property type="entry name" value="Medium-chain alcohol dehydrogenases, catalytic domain"/>
    <property type="match status" value="1"/>
</dbReference>
<dbReference type="InterPro" id="IPR013154">
    <property type="entry name" value="ADH-like_N"/>
</dbReference>
<reference evidence="3" key="2">
    <citation type="submission" date="2021-04" db="EMBL/GenBank/DDBJ databases">
        <authorList>
            <person name="Gilroy R."/>
        </authorList>
    </citation>
    <scope>NUCLEOTIDE SEQUENCE</scope>
    <source>
        <strain evidence="3">26628</strain>
    </source>
</reference>
<proteinExistence type="predicted"/>
<reference evidence="3" key="1">
    <citation type="journal article" date="2021" name="PeerJ">
        <title>Extensive microbial diversity within the chicken gut microbiome revealed by metagenomics and culture.</title>
        <authorList>
            <person name="Gilroy R."/>
            <person name="Ravi A."/>
            <person name="Getino M."/>
            <person name="Pursley I."/>
            <person name="Horton D.L."/>
            <person name="Alikhan N.F."/>
            <person name="Baker D."/>
            <person name="Gharbi K."/>
            <person name="Hall N."/>
            <person name="Watson M."/>
            <person name="Adriaenssens E.M."/>
            <person name="Foster-Nyarko E."/>
            <person name="Jarju S."/>
            <person name="Secka A."/>
            <person name="Antonio M."/>
            <person name="Oren A."/>
            <person name="Chaudhuri R.R."/>
            <person name="La Ragione R."/>
            <person name="Hildebrand F."/>
            <person name="Pallen M.J."/>
        </authorList>
    </citation>
    <scope>NUCLEOTIDE SEQUENCE</scope>
    <source>
        <strain evidence="3">26628</strain>
    </source>
</reference>
<dbReference type="InterPro" id="IPR011032">
    <property type="entry name" value="GroES-like_sf"/>
</dbReference>
<accession>A0A9D1VUI0</accession>
<organism evidence="3 4">
    <name type="scientific">Candidatus Borkfalkia faecigallinarum</name>
    <dbReference type="NCBI Taxonomy" id="2838509"/>
    <lineage>
        <taxon>Bacteria</taxon>
        <taxon>Bacillati</taxon>
        <taxon>Bacillota</taxon>
        <taxon>Clostridia</taxon>
        <taxon>Christensenellales</taxon>
        <taxon>Christensenellaceae</taxon>
        <taxon>Candidatus Borkfalkia</taxon>
    </lineage>
</organism>
<dbReference type="GO" id="GO:0016491">
    <property type="term" value="F:oxidoreductase activity"/>
    <property type="evidence" value="ECO:0007669"/>
    <property type="project" value="UniProtKB-KW"/>
</dbReference>
<comment type="caution">
    <text evidence="3">The sequence shown here is derived from an EMBL/GenBank/DDBJ whole genome shotgun (WGS) entry which is preliminary data.</text>
</comment>
<dbReference type="EMBL" id="DXFD01000090">
    <property type="protein sequence ID" value="HIX47225.1"/>
    <property type="molecule type" value="Genomic_DNA"/>
</dbReference>
<dbReference type="Gene3D" id="3.40.50.720">
    <property type="entry name" value="NAD(P)-binding Rossmann-like Domain"/>
    <property type="match status" value="1"/>
</dbReference>
<dbReference type="InterPro" id="IPR036291">
    <property type="entry name" value="NAD(P)-bd_dom_sf"/>
</dbReference>